<reference evidence="2" key="1">
    <citation type="submission" date="2016-07" db="EMBL/GenBank/DDBJ databases">
        <authorList>
            <person name="Florea S."/>
            <person name="Webb J.S."/>
            <person name="Jaromczyk J."/>
            <person name="Schardl C.L."/>
        </authorList>
    </citation>
    <scope>NUCLEOTIDE SEQUENCE [LARGE SCALE GENOMIC DNA]</scope>
    <source>
        <strain evidence="2">1YdBTEX2</strain>
    </source>
</reference>
<proteinExistence type="predicted"/>
<dbReference type="SUPFAM" id="SSF56784">
    <property type="entry name" value="HAD-like"/>
    <property type="match status" value="1"/>
</dbReference>
<evidence type="ECO:0000313" key="2">
    <source>
        <dbReference type="Proteomes" id="UP000245431"/>
    </source>
</evidence>
<dbReference type="GO" id="GO:0016787">
    <property type="term" value="F:hydrolase activity"/>
    <property type="evidence" value="ECO:0007669"/>
    <property type="project" value="UniProtKB-KW"/>
</dbReference>
<name>A0A1D3K752_PSEVE</name>
<gene>
    <name evidence="1" type="ORF">PVE_R2G0139</name>
</gene>
<dbReference type="NCBIfam" id="TIGR01490">
    <property type="entry name" value="HAD-SF-IB-hyp1"/>
    <property type="match status" value="1"/>
</dbReference>
<dbReference type="InterPro" id="IPR036412">
    <property type="entry name" value="HAD-like_sf"/>
</dbReference>
<dbReference type="NCBIfam" id="TIGR01488">
    <property type="entry name" value="HAD-SF-IB"/>
    <property type="match status" value="1"/>
</dbReference>
<evidence type="ECO:0000313" key="1">
    <source>
        <dbReference type="EMBL" id="SBW84169.1"/>
    </source>
</evidence>
<dbReference type="InterPro" id="IPR023214">
    <property type="entry name" value="HAD_sf"/>
</dbReference>
<accession>A0A1D3K752</accession>
<dbReference type="Gene3D" id="1.20.1440.100">
    <property type="entry name" value="SG protein - dephosphorylation function"/>
    <property type="match status" value="1"/>
</dbReference>
<protein>
    <submittedName>
        <fullName evidence="1">HAD family hydrolase</fullName>
    </submittedName>
</protein>
<organism evidence="1 2">
    <name type="scientific">Pseudomonas veronii 1YdBTEX2</name>
    <dbReference type="NCBI Taxonomy" id="1295141"/>
    <lineage>
        <taxon>Bacteria</taxon>
        <taxon>Pseudomonadati</taxon>
        <taxon>Pseudomonadota</taxon>
        <taxon>Gammaproteobacteria</taxon>
        <taxon>Pseudomonadales</taxon>
        <taxon>Pseudomonadaceae</taxon>
        <taxon>Pseudomonas</taxon>
    </lineage>
</organism>
<dbReference type="Pfam" id="PF12710">
    <property type="entry name" value="HAD"/>
    <property type="match status" value="1"/>
</dbReference>
<dbReference type="Gene3D" id="3.40.50.1000">
    <property type="entry name" value="HAD superfamily/HAD-like"/>
    <property type="match status" value="1"/>
</dbReference>
<dbReference type="AlphaFoldDB" id="A0A1D3K752"/>
<keyword evidence="1" id="KW-0378">Hydrolase</keyword>
<dbReference type="InterPro" id="IPR006385">
    <property type="entry name" value="HAD_hydro_SerB1"/>
</dbReference>
<sequence>MTMELDDAGAQRRHVLSVFDFDGTLTRYDSFVPFLKFAFGTREFSRSILRFALPSVRFLARRFNRDELKAQLICTFLTGVDVKWLQDRCEKFCGLFWVQLMRPSGLKSVAVEEEAGVVVTLGSASPALILQPFADRLGIKVIGTELELEDGLLTERMTGNNCRCENKVLRLEAVYGSLGQYRLKAWGDTRGDFELLAAAQEAYWRNFHPAWCRLRLRADRSGNGA</sequence>
<dbReference type="EMBL" id="LT599584">
    <property type="protein sequence ID" value="SBW84169.1"/>
    <property type="molecule type" value="Genomic_DNA"/>
</dbReference>
<dbReference type="Proteomes" id="UP000245431">
    <property type="component" value="Chromosome PVE_r2"/>
</dbReference>